<feature type="binding site" evidence="7">
    <location>
        <position position="139"/>
    </location>
    <ligand>
        <name>S-adenosyl-L-methionine</name>
        <dbReference type="ChEBI" id="CHEBI:59789"/>
    </ligand>
</feature>
<dbReference type="InterPro" id="IPR022724">
    <property type="entry name" value="rRNA_MeTrfase_SpoU_C"/>
</dbReference>
<dbReference type="Pfam" id="PF12105">
    <property type="entry name" value="SpoU_methylas_C"/>
    <property type="match status" value="1"/>
</dbReference>
<accession>Q1N3Z0</accession>
<dbReference type="GO" id="GO:0002938">
    <property type="term" value="P:tRNA guanine ribose methylation"/>
    <property type="evidence" value="ECO:0007669"/>
    <property type="project" value="UniProtKB-UniRule"/>
</dbReference>
<dbReference type="InterPro" id="IPR001537">
    <property type="entry name" value="SpoU_MeTrfase"/>
</dbReference>
<comment type="function">
    <text evidence="7">Catalyzes the 2'-O methylation of guanosine at position 18 in tRNA.</text>
</comment>
<evidence type="ECO:0000256" key="1">
    <source>
        <dbReference type="ARBA" id="ARBA00022555"/>
    </source>
</evidence>
<dbReference type="PANTHER" id="PTHR43453">
    <property type="entry name" value="RRNA METHYLASE-LIKE"/>
    <property type="match status" value="1"/>
</dbReference>
<evidence type="ECO:0000256" key="7">
    <source>
        <dbReference type="HAMAP-Rule" id="MF_02060"/>
    </source>
</evidence>
<evidence type="ECO:0000256" key="2">
    <source>
        <dbReference type="ARBA" id="ARBA00022603"/>
    </source>
</evidence>
<dbReference type="RefSeq" id="WP_007018146.1">
    <property type="nucleotide sequence ID" value="NZ_CH724115.1"/>
</dbReference>
<feature type="domain" description="RNA methyltransferase SpoU/TrmH type C-terminal" evidence="9">
    <location>
        <begin position="163"/>
        <end position="215"/>
    </location>
</feature>
<evidence type="ECO:0000313" key="10">
    <source>
        <dbReference type="EMBL" id="EAT13075.1"/>
    </source>
</evidence>
<dbReference type="GO" id="GO:0000049">
    <property type="term" value="F:tRNA binding"/>
    <property type="evidence" value="ECO:0007669"/>
    <property type="project" value="UniProtKB-UniRule"/>
</dbReference>
<dbReference type="NCBIfam" id="NF008295">
    <property type="entry name" value="PRK11081.1"/>
    <property type="match status" value="1"/>
</dbReference>
<dbReference type="Gene3D" id="3.40.1280.10">
    <property type="match status" value="1"/>
</dbReference>
<evidence type="ECO:0000259" key="9">
    <source>
        <dbReference type="Pfam" id="PF12105"/>
    </source>
</evidence>
<evidence type="ECO:0000259" key="8">
    <source>
        <dbReference type="Pfam" id="PF00588"/>
    </source>
</evidence>
<protein>
    <recommendedName>
        <fullName evidence="7">tRNA (guanosine(18)-2'-O)-methyltransferase</fullName>
        <ecNumber evidence="7">2.1.1.34</ecNumber>
    </recommendedName>
    <alternativeName>
        <fullName evidence="7">tRNA [Gm18] methyltransferase</fullName>
    </alternativeName>
</protein>
<dbReference type="HOGENOM" id="CLU_021322_4_2_6"/>
<keyword evidence="6 7" id="KW-0694">RNA-binding</keyword>
<dbReference type="Pfam" id="PF00588">
    <property type="entry name" value="SpoU_methylase"/>
    <property type="match status" value="1"/>
</dbReference>
<dbReference type="SUPFAM" id="SSF75217">
    <property type="entry name" value="alpha/beta knot"/>
    <property type="match status" value="1"/>
</dbReference>
<evidence type="ECO:0000256" key="5">
    <source>
        <dbReference type="ARBA" id="ARBA00022694"/>
    </source>
</evidence>
<proteinExistence type="inferred from homology"/>
<comment type="similarity">
    <text evidence="7">Belongs to the class IV-like SAM-binding methyltransferase superfamily. RNA methyltransferase TrmH family.</text>
</comment>
<dbReference type="STRING" id="207949.RED65_15302"/>
<keyword evidence="2 7" id="KW-0489">Methyltransferase</keyword>
<dbReference type="AlphaFoldDB" id="Q1N3Z0"/>
<evidence type="ECO:0000313" key="11">
    <source>
        <dbReference type="Proteomes" id="UP000004263"/>
    </source>
</evidence>
<dbReference type="InterPro" id="IPR029026">
    <property type="entry name" value="tRNA_m1G_MTases_N"/>
</dbReference>
<organism evidence="10 11">
    <name type="scientific">Bermanella marisrubri</name>
    <dbReference type="NCBI Taxonomy" id="207949"/>
    <lineage>
        <taxon>Bacteria</taxon>
        <taxon>Pseudomonadati</taxon>
        <taxon>Pseudomonadota</taxon>
        <taxon>Gammaproteobacteria</taxon>
        <taxon>Oceanospirillales</taxon>
        <taxon>Oceanospirillaceae</taxon>
        <taxon>Bermanella</taxon>
    </lineage>
</organism>
<sequence length="229" mass="26064">MTPERVQRMHDILRKRQPDLTLITDAVFKPHNLSAIIRSCDAFAVNELNVVWPYDDYQTFRGRAMGSQQYVNVKTHKDVSQAIQGFKQQGYQIVAAHFCDQAVPHYDIDYTKPTAIVMGAEKNGVSAKAMDLVDHSIIVPMEGMVQSLNVSVAAALILSEAMHQRKNKGMLGENQLDSETYQIQFFEWCYPDLAKRCKKLGMAYPKLKENGDFVEPAAFSKEYNRRANR</sequence>
<dbReference type="Proteomes" id="UP000004263">
    <property type="component" value="Unassembled WGS sequence"/>
</dbReference>
<feature type="domain" description="tRNA/rRNA methyltransferase SpoU type" evidence="8">
    <location>
        <begin position="20"/>
        <end position="158"/>
    </location>
</feature>
<feature type="binding site" evidence="7">
    <location>
        <position position="148"/>
    </location>
    <ligand>
        <name>S-adenosyl-L-methionine</name>
        <dbReference type="ChEBI" id="CHEBI:59789"/>
    </ligand>
</feature>
<dbReference type="EMBL" id="AAQH01000003">
    <property type="protein sequence ID" value="EAT13075.1"/>
    <property type="molecule type" value="Genomic_DNA"/>
</dbReference>
<keyword evidence="11" id="KW-1185">Reference proteome</keyword>
<evidence type="ECO:0000256" key="6">
    <source>
        <dbReference type="ARBA" id="ARBA00022884"/>
    </source>
</evidence>
<dbReference type="CDD" id="cd18092">
    <property type="entry name" value="SpoU-like_TrmH"/>
    <property type="match status" value="1"/>
</dbReference>
<reference evidence="10 11" key="1">
    <citation type="submission" date="2006-03" db="EMBL/GenBank/DDBJ databases">
        <authorList>
            <person name="Pinhassi J."/>
            <person name="Pedros-Alio C."/>
            <person name="Ferriera S."/>
            <person name="Johnson J."/>
            <person name="Kravitz S."/>
            <person name="Halpern A."/>
            <person name="Remington K."/>
            <person name="Beeson K."/>
            <person name="Tran B."/>
            <person name="Rogers Y.-H."/>
            <person name="Friedman R."/>
            <person name="Venter J.C."/>
        </authorList>
    </citation>
    <scope>NUCLEOTIDE SEQUENCE [LARGE SCALE GENOMIC DNA]</scope>
    <source>
        <strain evidence="10 11">RED65</strain>
    </source>
</reference>
<evidence type="ECO:0000256" key="4">
    <source>
        <dbReference type="ARBA" id="ARBA00022691"/>
    </source>
</evidence>
<name>Q1N3Z0_9GAMM</name>
<dbReference type="EC" id="2.1.1.34" evidence="7"/>
<dbReference type="OrthoDB" id="9794400at2"/>
<gene>
    <name evidence="7" type="primary">trmH</name>
    <name evidence="10" type="ORF">RED65_15302</name>
</gene>
<comment type="caution">
    <text evidence="7">Lacks conserved residue(s) required for the propagation of feature annotation.</text>
</comment>
<dbReference type="HAMAP" id="MF_02060">
    <property type="entry name" value="tRNA_methyltr_TrmH"/>
    <property type="match status" value="1"/>
</dbReference>
<evidence type="ECO:0000256" key="3">
    <source>
        <dbReference type="ARBA" id="ARBA00022679"/>
    </source>
</evidence>
<keyword evidence="4 7" id="KW-0949">S-adenosyl-L-methionine</keyword>
<keyword evidence="1 7" id="KW-0820">tRNA-binding</keyword>
<keyword evidence="3 7" id="KW-0808">Transferase</keyword>
<dbReference type="InterPro" id="IPR029028">
    <property type="entry name" value="Alpha/beta_knot_MTases"/>
</dbReference>
<dbReference type="GO" id="GO:0141100">
    <property type="term" value="F:tRNA (guanine(18)-2'-O)-methyltransferase activity"/>
    <property type="evidence" value="ECO:0007669"/>
    <property type="project" value="UniProtKB-UniRule"/>
</dbReference>
<comment type="caution">
    <text evidence="10">The sequence shown here is derived from an EMBL/GenBank/DDBJ whole genome shotgun (WGS) entry which is preliminary data.</text>
</comment>
<keyword evidence="5 7" id="KW-0819">tRNA processing</keyword>
<dbReference type="PANTHER" id="PTHR43453:SF1">
    <property type="entry name" value="TRNA_RRNA METHYLTRANSFERASE SPOU TYPE DOMAIN-CONTAINING PROTEIN"/>
    <property type="match status" value="1"/>
</dbReference>
<comment type="catalytic activity">
    <reaction evidence="7">
        <text>guanosine(18) in tRNA + S-adenosyl-L-methionine = 2'-O-methylguanosine(18) in tRNA + S-adenosyl-L-homocysteine + H(+)</text>
        <dbReference type="Rhea" id="RHEA:20077"/>
        <dbReference type="Rhea" id="RHEA-COMP:10190"/>
        <dbReference type="Rhea" id="RHEA-COMP:10192"/>
        <dbReference type="ChEBI" id="CHEBI:15378"/>
        <dbReference type="ChEBI" id="CHEBI:57856"/>
        <dbReference type="ChEBI" id="CHEBI:59789"/>
        <dbReference type="ChEBI" id="CHEBI:74269"/>
        <dbReference type="ChEBI" id="CHEBI:74445"/>
        <dbReference type="EC" id="2.1.1.34"/>
    </reaction>
</comment>
<dbReference type="InterPro" id="IPR033671">
    <property type="entry name" value="TrmH"/>
</dbReference>